<dbReference type="EMBL" id="JAAGAX010000008">
    <property type="protein sequence ID" value="KAF2304915.1"/>
    <property type="molecule type" value="Genomic_DNA"/>
</dbReference>
<dbReference type="AlphaFoldDB" id="A0A6A6LX09"/>
<gene>
    <name evidence="1" type="ORF">GH714_000474</name>
</gene>
<comment type="caution">
    <text evidence="1">The sequence shown here is derived from an EMBL/GenBank/DDBJ whole genome shotgun (WGS) entry which is preliminary data.</text>
</comment>
<sequence length="98" mass="9585">MEEMAAASAAVKLGSAVMAAVAALTVSTSEGRCAGCNCWVGNGAEAEIVATLDEHGRIALASKFGFISPSALDIDPESSMLAAAVVVDAIAMAAGGKG</sequence>
<organism evidence="1 2">
    <name type="scientific">Hevea brasiliensis</name>
    <name type="common">Para rubber tree</name>
    <name type="synonym">Siphonia brasiliensis</name>
    <dbReference type="NCBI Taxonomy" id="3981"/>
    <lineage>
        <taxon>Eukaryota</taxon>
        <taxon>Viridiplantae</taxon>
        <taxon>Streptophyta</taxon>
        <taxon>Embryophyta</taxon>
        <taxon>Tracheophyta</taxon>
        <taxon>Spermatophyta</taxon>
        <taxon>Magnoliopsida</taxon>
        <taxon>eudicotyledons</taxon>
        <taxon>Gunneridae</taxon>
        <taxon>Pentapetalae</taxon>
        <taxon>rosids</taxon>
        <taxon>fabids</taxon>
        <taxon>Malpighiales</taxon>
        <taxon>Euphorbiaceae</taxon>
        <taxon>Crotonoideae</taxon>
        <taxon>Micrandreae</taxon>
        <taxon>Hevea</taxon>
    </lineage>
</organism>
<name>A0A6A6LX09_HEVBR</name>
<accession>A0A6A6LX09</accession>
<evidence type="ECO:0000313" key="2">
    <source>
        <dbReference type="Proteomes" id="UP000467840"/>
    </source>
</evidence>
<keyword evidence="2" id="KW-1185">Reference proteome</keyword>
<proteinExistence type="predicted"/>
<evidence type="ECO:0000313" key="1">
    <source>
        <dbReference type="EMBL" id="KAF2304915.1"/>
    </source>
</evidence>
<protein>
    <submittedName>
        <fullName evidence="1">Uncharacterized protein</fullName>
    </submittedName>
</protein>
<dbReference type="Proteomes" id="UP000467840">
    <property type="component" value="Chromosome 9"/>
</dbReference>
<reference evidence="1 2" key="1">
    <citation type="journal article" date="2020" name="Mol. Plant">
        <title>The Chromosome-Based Rubber Tree Genome Provides New Insights into Spurge Genome Evolution and Rubber Biosynthesis.</title>
        <authorList>
            <person name="Liu J."/>
            <person name="Shi C."/>
            <person name="Shi C.C."/>
            <person name="Li W."/>
            <person name="Zhang Q.J."/>
            <person name="Zhang Y."/>
            <person name="Li K."/>
            <person name="Lu H.F."/>
            <person name="Shi C."/>
            <person name="Zhu S.T."/>
            <person name="Xiao Z.Y."/>
            <person name="Nan H."/>
            <person name="Yue Y."/>
            <person name="Zhu X.G."/>
            <person name="Wu Y."/>
            <person name="Hong X.N."/>
            <person name="Fan G.Y."/>
            <person name="Tong Y."/>
            <person name="Zhang D."/>
            <person name="Mao C.L."/>
            <person name="Liu Y.L."/>
            <person name="Hao S.J."/>
            <person name="Liu W.Q."/>
            <person name="Lv M.Q."/>
            <person name="Zhang H.B."/>
            <person name="Liu Y."/>
            <person name="Hu-Tang G.R."/>
            <person name="Wang J.P."/>
            <person name="Wang J.H."/>
            <person name="Sun Y.H."/>
            <person name="Ni S.B."/>
            <person name="Chen W.B."/>
            <person name="Zhang X.C."/>
            <person name="Jiao Y.N."/>
            <person name="Eichler E.E."/>
            <person name="Li G.H."/>
            <person name="Liu X."/>
            <person name="Gao L.Z."/>
        </authorList>
    </citation>
    <scope>NUCLEOTIDE SEQUENCE [LARGE SCALE GENOMIC DNA]</scope>
    <source>
        <strain evidence="2">cv. GT1</strain>
        <tissue evidence="1">Leaf</tissue>
    </source>
</reference>